<keyword evidence="3" id="KW-1185">Reference proteome</keyword>
<evidence type="ECO:0000256" key="1">
    <source>
        <dbReference type="SAM" id="MobiDB-lite"/>
    </source>
</evidence>
<evidence type="ECO:0000313" key="2">
    <source>
        <dbReference type="EMBL" id="BAM02183.1"/>
    </source>
</evidence>
<dbReference type="KEGG" id="phm:PSMK_00240"/>
<protein>
    <submittedName>
        <fullName evidence="2">Uncharacterized protein</fullName>
    </submittedName>
</protein>
<feature type="region of interest" description="Disordered" evidence="1">
    <location>
        <begin position="1"/>
        <end position="35"/>
    </location>
</feature>
<sequence>MRTVTRQRGEQAPHRKEDGAASGVEQRSGASHATAPLHLHPSCCARRATLGAGRTLAFPPVLVPHVNPDPSDGHADECRNSLCALPSVAGRFSWAARLRFWIHGVDEPPVQPTGRVQPLPRSVALPRDALVLLLLRSPIQILQLL</sequence>
<reference evidence="2 3" key="1">
    <citation type="submission" date="2012-02" db="EMBL/GenBank/DDBJ databases">
        <title>Complete genome sequence of Phycisphaera mikurensis NBRC 102666.</title>
        <authorList>
            <person name="Ankai A."/>
            <person name="Hosoyama A."/>
            <person name="Terui Y."/>
            <person name="Sekine M."/>
            <person name="Fukai R."/>
            <person name="Kato Y."/>
            <person name="Nakamura S."/>
            <person name="Yamada-Narita S."/>
            <person name="Kawakoshi A."/>
            <person name="Fukunaga Y."/>
            <person name="Yamazaki S."/>
            <person name="Fujita N."/>
        </authorList>
    </citation>
    <scope>NUCLEOTIDE SEQUENCE [LARGE SCALE GENOMIC DNA]</scope>
    <source>
        <strain evidence="3">NBRC 102666 / KCTC 22515 / FYK2301M01</strain>
    </source>
</reference>
<accession>I0IA95</accession>
<dbReference type="Proteomes" id="UP000007881">
    <property type="component" value="Chromosome"/>
</dbReference>
<dbReference type="EMBL" id="AP012338">
    <property type="protein sequence ID" value="BAM02183.1"/>
    <property type="molecule type" value="Genomic_DNA"/>
</dbReference>
<feature type="compositionally biased region" description="Basic and acidic residues" evidence="1">
    <location>
        <begin position="7"/>
        <end position="19"/>
    </location>
</feature>
<organism evidence="2 3">
    <name type="scientific">Phycisphaera mikurensis (strain NBRC 102666 / KCTC 22515 / FYK2301M01)</name>
    <dbReference type="NCBI Taxonomy" id="1142394"/>
    <lineage>
        <taxon>Bacteria</taxon>
        <taxon>Pseudomonadati</taxon>
        <taxon>Planctomycetota</taxon>
        <taxon>Phycisphaerae</taxon>
        <taxon>Phycisphaerales</taxon>
        <taxon>Phycisphaeraceae</taxon>
        <taxon>Phycisphaera</taxon>
    </lineage>
</organism>
<dbReference type="HOGENOM" id="CLU_1785089_0_0_0"/>
<name>I0IA95_PHYMF</name>
<dbReference type="AlphaFoldDB" id="I0IA95"/>
<evidence type="ECO:0000313" key="3">
    <source>
        <dbReference type="Proteomes" id="UP000007881"/>
    </source>
</evidence>
<gene>
    <name evidence="2" type="ordered locus">PSMK_00240</name>
</gene>
<proteinExistence type="predicted"/>